<dbReference type="AlphaFoldDB" id="A0A3L8D9R8"/>
<feature type="chain" id="PRO_5018002113" description="Zonadhesin" evidence="2">
    <location>
        <begin position="19"/>
        <end position="800"/>
    </location>
</feature>
<evidence type="ECO:0000256" key="2">
    <source>
        <dbReference type="SAM" id="SignalP"/>
    </source>
</evidence>
<dbReference type="Proteomes" id="UP000279307">
    <property type="component" value="Chromosome 11"/>
</dbReference>
<evidence type="ECO:0000313" key="4">
    <source>
        <dbReference type="Proteomes" id="UP000279307"/>
    </source>
</evidence>
<proteinExistence type="predicted"/>
<organism evidence="3 4">
    <name type="scientific">Ooceraea biroi</name>
    <name type="common">Clonal raider ant</name>
    <name type="synonym">Cerapachys biroi</name>
    <dbReference type="NCBI Taxonomy" id="2015173"/>
    <lineage>
        <taxon>Eukaryota</taxon>
        <taxon>Metazoa</taxon>
        <taxon>Ecdysozoa</taxon>
        <taxon>Arthropoda</taxon>
        <taxon>Hexapoda</taxon>
        <taxon>Insecta</taxon>
        <taxon>Pterygota</taxon>
        <taxon>Neoptera</taxon>
        <taxon>Endopterygota</taxon>
        <taxon>Hymenoptera</taxon>
        <taxon>Apocrita</taxon>
        <taxon>Aculeata</taxon>
        <taxon>Formicoidea</taxon>
        <taxon>Formicidae</taxon>
        <taxon>Dorylinae</taxon>
        <taxon>Ooceraea</taxon>
    </lineage>
</organism>
<evidence type="ECO:0000313" key="3">
    <source>
        <dbReference type="EMBL" id="RLU17227.1"/>
    </source>
</evidence>
<protein>
    <recommendedName>
        <fullName evidence="5">Zonadhesin</fullName>
    </recommendedName>
</protein>
<name>A0A3L8D9R8_OOCBI</name>
<sequence>MRGIGCTLTLLFALSAQAIDYEAHRHDVIPTRVESIVLTSRDFLEQLNLLRPRASYTLQEATEHLLHFGALLRARFLDTFGGLLYIYYDDFSIAEVEALHKVYQEILERRYDVFSLVPDILKNSDTRPSRICTEIYTHAEPCLRSSANMCRRIKKQYDLPHSDDFRTHLLNITYLMYRSSKISKQYPKGFSLSAILRLLQREVLTITPGLLSGLLYNVRYDSFDDDIRFAERELVRYLHKITSSTEHTFIEIMEPIPMKQMRKFHSASSFLKYYINIVIDKLPDENLKKHAVLISKRIIDDVDTIDENIQLLGNVYENRQIHIRYLFDLVLPDDLLDKDVIEAKRYLVMKLSEFDVVERYLKVQKYLQATPAQLVMEITGQLKDINFIKDIATSLRMHARFWRKSIMIESLDELLELFDAYENLRQVPHYQKMMMDIDMLRKSLWDTRDVPVEILCSAPRACLRLGLQLVLKCKFVSHEIKTLIISFLKLSEICVMPEEPLIDISLNMAKIRSSKTESCSEYHSYKYVAYNDDYNRTYNNHYNSAHNDYYNSTHNNHYSSTYNDDYNRTYNNHYNSAHNDYYNSTHNNHYSSTHNNNYSSTHNNHYSSTHNNNYSSTHNNHYSSTHNNHYSSTHNNYYDSTHNNYYDSTYNYYDSTDNNYYNSTDNNYYDSTYNDYYNSTDNNYYDSTYNNHYSSTYNNYYDSTYNDYYNSTDNNYYDSTYNDYYDSTYNDYYNSTHYYNISRNDYYIGSNNYYKLAHHNHNIINDDIACNNDYVTYNYRRATNCHYETKTIRNYDDLAD</sequence>
<dbReference type="EMBL" id="QOIP01000011">
    <property type="protein sequence ID" value="RLU17227.1"/>
    <property type="molecule type" value="Genomic_DNA"/>
</dbReference>
<feature type="region of interest" description="Disordered" evidence="1">
    <location>
        <begin position="577"/>
        <end position="630"/>
    </location>
</feature>
<feature type="signal peptide" evidence="2">
    <location>
        <begin position="1"/>
        <end position="18"/>
    </location>
</feature>
<dbReference type="OrthoDB" id="7687849at2759"/>
<evidence type="ECO:0000256" key="1">
    <source>
        <dbReference type="SAM" id="MobiDB-lite"/>
    </source>
</evidence>
<gene>
    <name evidence="3" type="ORF">DMN91_011296</name>
</gene>
<comment type="caution">
    <text evidence="3">The sequence shown here is derived from an EMBL/GenBank/DDBJ whole genome shotgun (WGS) entry which is preliminary data.</text>
</comment>
<reference evidence="3 4" key="1">
    <citation type="journal article" date="2018" name="Genome Res.">
        <title>The genomic architecture and molecular evolution of ant odorant receptors.</title>
        <authorList>
            <person name="McKenzie S.K."/>
            <person name="Kronauer D.J.C."/>
        </authorList>
    </citation>
    <scope>NUCLEOTIDE SEQUENCE [LARGE SCALE GENOMIC DNA]</scope>
    <source>
        <strain evidence="3">Clonal line C1</strain>
    </source>
</reference>
<keyword evidence="2" id="KW-0732">Signal</keyword>
<evidence type="ECO:0008006" key="5">
    <source>
        <dbReference type="Google" id="ProtNLM"/>
    </source>
</evidence>
<accession>A0A3L8D9R8</accession>